<evidence type="ECO:0000259" key="1">
    <source>
        <dbReference type="Pfam" id="PF00078"/>
    </source>
</evidence>
<dbReference type="AlphaFoldDB" id="A0A1S3YX00"/>
<dbReference type="FunFam" id="3.30.70.270:FF:000003">
    <property type="entry name" value="Transposon Ty3-G Gag-Pol polyprotein"/>
    <property type="match status" value="1"/>
</dbReference>
<accession>A0A1S3YX00</accession>
<dbReference type="STRING" id="4097.A0A1S3YX00"/>
<dbReference type="SUPFAM" id="SSF56672">
    <property type="entry name" value="DNA/RNA polymerases"/>
    <property type="match status" value="1"/>
</dbReference>
<dbReference type="PaxDb" id="4097-A0A1S3YX00"/>
<organism evidence="2">
    <name type="scientific">Nicotiana tabacum</name>
    <name type="common">Common tobacco</name>
    <dbReference type="NCBI Taxonomy" id="4097"/>
    <lineage>
        <taxon>Eukaryota</taxon>
        <taxon>Viridiplantae</taxon>
        <taxon>Streptophyta</taxon>
        <taxon>Embryophyta</taxon>
        <taxon>Tracheophyta</taxon>
        <taxon>Spermatophyta</taxon>
        <taxon>Magnoliopsida</taxon>
        <taxon>eudicotyledons</taxon>
        <taxon>Gunneridae</taxon>
        <taxon>Pentapetalae</taxon>
        <taxon>asterids</taxon>
        <taxon>lamiids</taxon>
        <taxon>Solanales</taxon>
        <taxon>Solanaceae</taxon>
        <taxon>Nicotianoideae</taxon>
        <taxon>Nicotianeae</taxon>
        <taxon>Nicotiana</taxon>
    </lineage>
</organism>
<dbReference type="Pfam" id="PF00078">
    <property type="entry name" value="RVT_1"/>
    <property type="match status" value="1"/>
</dbReference>
<protein>
    <submittedName>
        <fullName evidence="2">Uncharacterized mitochondrial protein AtMg00860-like</fullName>
    </submittedName>
</protein>
<dbReference type="InterPro" id="IPR000477">
    <property type="entry name" value="RT_dom"/>
</dbReference>
<dbReference type="SMR" id="A0A1S3YX00"/>
<name>A0A1S3YX00_TOBAC</name>
<sequence>MADLFDRLDGATVFTKIDLKTGYSQVRIAEGDEDKTTCPQICTLMNQVFSEYIDEFVVVYLNDIMIYSKILEEYLEHLRKVLAQLREHNLYVKLSKCAFAQKKIDSLVHVIEEGRIKMDQHKIQTVTNWPPPKDIHALRAFLGLCNFYRRFVKNYSLIALPLTEHLKKVAPWDWGPKRAEAFNALKASMSSSPVLALPDLPSHSKYRRIPLTMLWAESCYKRGI</sequence>
<reference evidence="2" key="1">
    <citation type="submission" date="2025-08" db="UniProtKB">
        <authorList>
            <consortium name="RefSeq"/>
        </authorList>
    </citation>
    <scope>IDENTIFICATION</scope>
</reference>
<evidence type="ECO:0000313" key="2">
    <source>
        <dbReference type="RefSeq" id="XP_016456704.1"/>
    </source>
</evidence>
<dbReference type="InterPro" id="IPR051320">
    <property type="entry name" value="Viral_Replic_Matur_Polypro"/>
</dbReference>
<gene>
    <name evidence="2" type="primary">LOC107780658</name>
</gene>
<dbReference type="PANTHER" id="PTHR33064:SF37">
    <property type="entry name" value="RIBONUCLEASE H"/>
    <property type="match status" value="1"/>
</dbReference>
<dbReference type="RefSeq" id="XP_016456704.1">
    <property type="nucleotide sequence ID" value="XM_016601218.1"/>
</dbReference>
<dbReference type="CDD" id="cd01647">
    <property type="entry name" value="RT_LTR"/>
    <property type="match status" value="1"/>
</dbReference>
<dbReference type="InterPro" id="IPR043128">
    <property type="entry name" value="Rev_trsase/Diguanyl_cyclase"/>
</dbReference>
<proteinExistence type="predicted"/>
<feature type="domain" description="Reverse transcriptase" evidence="1">
    <location>
        <begin position="43"/>
        <end position="107"/>
    </location>
</feature>
<dbReference type="FunFam" id="3.30.70.270:FF:000020">
    <property type="entry name" value="Transposon Tf2-6 polyprotein-like Protein"/>
    <property type="match status" value="1"/>
</dbReference>
<dbReference type="PANTHER" id="PTHR33064">
    <property type="entry name" value="POL PROTEIN"/>
    <property type="match status" value="1"/>
</dbReference>
<dbReference type="Gene3D" id="3.30.70.270">
    <property type="match status" value="2"/>
</dbReference>
<dbReference type="KEGG" id="nta:107780658"/>
<dbReference type="InterPro" id="IPR043502">
    <property type="entry name" value="DNA/RNA_pol_sf"/>
</dbReference>
<dbReference type="OrthoDB" id="1747086at2759"/>